<dbReference type="GO" id="GO:0042802">
    <property type="term" value="F:identical protein binding"/>
    <property type="evidence" value="ECO:0007669"/>
    <property type="project" value="UniProtKB-ARBA"/>
</dbReference>
<dbReference type="RefSeq" id="WP_048924233.1">
    <property type="nucleotide sequence ID" value="NZ_DBGDQT010000021.1"/>
</dbReference>
<reference evidence="15" key="2">
    <citation type="journal article" date="2019" name="Int. J. Syst. Evol. Microbiol.">
        <title>Faecalibacillus intestinalis gen. nov., sp. nov. and Faecalibacillus faecis sp. nov., isolated from human faeces.</title>
        <authorList>
            <person name="Seo B."/>
            <person name="Jeon K."/>
            <person name="Baek I."/>
            <person name="Lee Y.M."/>
            <person name="Baek K."/>
            <person name="Ko G."/>
        </authorList>
    </citation>
    <scope>NUCLEOTIDE SEQUENCE</scope>
    <source>
        <strain evidence="15">SNUG30370</strain>
    </source>
</reference>
<keyword evidence="2 12" id="KW-0639">Primosome</keyword>
<dbReference type="CDD" id="cd00984">
    <property type="entry name" value="DnaB_C"/>
    <property type="match status" value="1"/>
</dbReference>
<evidence type="ECO:0000256" key="10">
    <source>
        <dbReference type="ARBA" id="ARBA00048954"/>
    </source>
</evidence>
<dbReference type="AlphaFoldDB" id="A0A2T3FXC8"/>
<gene>
    <name evidence="14" type="primary">dnaB</name>
    <name evidence="15" type="ORF">C7U55_08585</name>
    <name evidence="14" type="ORF">LJD69_03120</name>
</gene>
<dbReference type="GeneID" id="77471144"/>
<dbReference type="PANTHER" id="PTHR30153">
    <property type="entry name" value="REPLICATIVE DNA HELICASE DNAB"/>
    <property type="match status" value="1"/>
</dbReference>
<evidence type="ECO:0000256" key="7">
    <source>
        <dbReference type="ARBA" id="ARBA00022840"/>
    </source>
</evidence>
<dbReference type="InterPro" id="IPR016136">
    <property type="entry name" value="DNA_helicase_N/primase_C"/>
</dbReference>
<evidence type="ECO:0000259" key="13">
    <source>
        <dbReference type="PROSITE" id="PS51199"/>
    </source>
</evidence>
<dbReference type="NCBIfam" id="NF004384">
    <property type="entry name" value="PRK05748.1"/>
    <property type="match status" value="1"/>
</dbReference>
<dbReference type="GO" id="GO:1990077">
    <property type="term" value="C:primosome complex"/>
    <property type="evidence" value="ECO:0007669"/>
    <property type="project" value="UniProtKB-UniRule"/>
</dbReference>
<comment type="caution">
    <text evidence="15">The sequence shown here is derived from an EMBL/GenBank/DDBJ whole genome shotgun (WGS) entry which is preliminary data.</text>
</comment>
<keyword evidence="7 12" id="KW-0067">ATP-binding</keyword>
<dbReference type="InterPro" id="IPR036185">
    <property type="entry name" value="DNA_heli_DnaB-like_N_sf"/>
</dbReference>
<reference evidence="14" key="3">
    <citation type="submission" date="2021-10" db="EMBL/GenBank/DDBJ databases">
        <title>Collection of gut derived symbiotic bacterial strains cultured from healthy donors.</title>
        <authorList>
            <person name="Lin H."/>
            <person name="Littmann E."/>
            <person name="Kohout C."/>
            <person name="Pamer E.G."/>
        </authorList>
    </citation>
    <scope>NUCLEOTIDE SEQUENCE</scope>
    <source>
        <strain evidence="14">DFI.4.48</strain>
    </source>
</reference>
<dbReference type="Gene3D" id="3.40.50.300">
    <property type="entry name" value="P-loop containing nucleotide triphosphate hydrolases"/>
    <property type="match status" value="1"/>
</dbReference>
<protein>
    <recommendedName>
        <fullName evidence="11 12">Replicative DNA helicase</fullName>
        <ecNumber evidence="11 12">5.6.2.3</ecNumber>
    </recommendedName>
</protein>
<dbReference type="NCBIfam" id="TIGR00665">
    <property type="entry name" value="DnaB"/>
    <property type="match status" value="1"/>
</dbReference>
<keyword evidence="3 12" id="KW-0235">DNA replication</keyword>
<evidence type="ECO:0000256" key="6">
    <source>
        <dbReference type="ARBA" id="ARBA00022806"/>
    </source>
</evidence>
<evidence type="ECO:0000313" key="14">
    <source>
        <dbReference type="EMBL" id="MCB8609588.1"/>
    </source>
</evidence>
<dbReference type="EC" id="5.6.2.3" evidence="11 12"/>
<dbReference type="GO" id="GO:0016787">
    <property type="term" value="F:hydrolase activity"/>
    <property type="evidence" value="ECO:0007669"/>
    <property type="project" value="UniProtKB-KW"/>
</dbReference>
<reference evidence="16" key="1">
    <citation type="submission" date="2018-03" db="EMBL/GenBank/DDBJ databases">
        <title>Lachnoclostridium SNUG30370 gen.nov., sp.nov., isolated from human faeces.</title>
        <authorList>
            <person name="Seo B."/>
            <person name="Jeon K."/>
            <person name="Ko G."/>
        </authorList>
    </citation>
    <scope>NUCLEOTIDE SEQUENCE [LARGE SCALE GENOMIC DNA]</scope>
    <source>
        <strain evidence="16">SNUG30370</strain>
    </source>
</reference>
<evidence type="ECO:0000256" key="1">
    <source>
        <dbReference type="ARBA" id="ARBA00008428"/>
    </source>
</evidence>
<evidence type="ECO:0000313" key="15">
    <source>
        <dbReference type="EMBL" id="PST39902.1"/>
    </source>
</evidence>
<keyword evidence="6 12" id="KW-0347">Helicase</keyword>
<keyword evidence="5 12" id="KW-0378">Hydrolase</keyword>
<evidence type="ECO:0000256" key="3">
    <source>
        <dbReference type="ARBA" id="ARBA00022705"/>
    </source>
</evidence>
<evidence type="ECO:0000256" key="11">
    <source>
        <dbReference type="NCBIfam" id="TIGR00665"/>
    </source>
</evidence>
<comment type="similarity">
    <text evidence="1 12">Belongs to the helicase family. DnaB subfamily.</text>
</comment>
<evidence type="ECO:0000256" key="12">
    <source>
        <dbReference type="RuleBase" id="RU362085"/>
    </source>
</evidence>
<dbReference type="EMBL" id="PYLP01000010">
    <property type="protein sequence ID" value="PST39902.1"/>
    <property type="molecule type" value="Genomic_DNA"/>
</dbReference>
<keyword evidence="4 12" id="KW-0547">Nucleotide-binding</keyword>
<evidence type="ECO:0000256" key="9">
    <source>
        <dbReference type="ARBA" id="ARBA00023235"/>
    </source>
</evidence>
<dbReference type="GO" id="GO:0006269">
    <property type="term" value="P:DNA replication, synthesis of primer"/>
    <property type="evidence" value="ECO:0007669"/>
    <property type="project" value="UniProtKB-UniRule"/>
</dbReference>
<dbReference type="Gene3D" id="1.10.860.10">
    <property type="entry name" value="DNAb Helicase, Chain A"/>
    <property type="match status" value="1"/>
</dbReference>
<evidence type="ECO:0000256" key="5">
    <source>
        <dbReference type="ARBA" id="ARBA00022801"/>
    </source>
</evidence>
<dbReference type="InterPro" id="IPR007692">
    <property type="entry name" value="DNA_helicase_DnaB"/>
</dbReference>
<keyword evidence="16" id="KW-1185">Reference proteome</keyword>
<keyword evidence="8 12" id="KW-0238">DNA-binding</keyword>
<dbReference type="Proteomes" id="UP001198439">
    <property type="component" value="Unassembled WGS sequence"/>
</dbReference>
<comment type="catalytic activity">
    <reaction evidence="10 12">
        <text>ATP + H2O = ADP + phosphate + H(+)</text>
        <dbReference type="Rhea" id="RHEA:13065"/>
        <dbReference type="ChEBI" id="CHEBI:15377"/>
        <dbReference type="ChEBI" id="CHEBI:15378"/>
        <dbReference type="ChEBI" id="CHEBI:30616"/>
        <dbReference type="ChEBI" id="CHEBI:43474"/>
        <dbReference type="ChEBI" id="CHEBI:456216"/>
        <dbReference type="EC" id="5.6.2.3"/>
    </reaction>
</comment>
<dbReference type="EMBL" id="JAJDKZ010000006">
    <property type="protein sequence ID" value="MCB8609588.1"/>
    <property type="molecule type" value="Genomic_DNA"/>
</dbReference>
<dbReference type="PROSITE" id="PS51199">
    <property type="entry name" value="SF4_HELICASE"/>
    <property type="match status" value="1"/>
</dbReference>
<dbReference type="SUPFAM" id="SSF52540">
    <property type="entry name" value="P-loop containing nucleoside triphosphate hydrolases"/>
    <property type="match status" value="1"/>
</dbReference>
<evidence type="ECO:0000256" key="2">
    <source>
        <dbReference type="ARBA" id="ARBA00022515"/>
    </source>
</evidence>
<sequence length="457" mass="51102">MPRVFPHDLEAERSLLGAMLISKDVCQDILNKCVESDFYEESHKFLFTAMSELSRQMIPVDVTTVTSYLLDHNQLDKVGGVEYLRVLSDSVPTLAHSEYYLKIIHNKAILRKIINETTRIAEGAYGDIEDIDGFIDDSEKTMLAITRDRNAGEFVDVKHVIREVTDRLNKLQSIDGNISGIRTKFRDLDKITSGLQKGDLIILAARPAMGKTAFALNIAHNVAYQAEEPVAIFSLEMPASQLVQRIICSMGGIEGSTMRTGEILRTNANKYYAAAERVSKCNLYIDDTPGVKINEIVAKCRKLKQEHGLRLIVIDYLQLITGSSNNRESRQQEVSDISRQLKMLARELDVPVIALSQLSRSVEQRPNKRPMMSDLRESGAIEQDADIVTFIYREGYYKASEGKEEEDNGLTEIIIAKHRNGATGEVNLAFEKNFSRFSDLAPIGPDGGGQGVRDVRG</sequence>
<keyword evidence="9" id="KW-0413">Isomerase</keyword>
<dbReference type="InterPro" id="IPR007694">
    <property type="entry name" value="DNA_helicase_DnaB-like_C"/>
</dbReference>
<name>A0A2T3FXC8_9FIRM</name>
<dbReference type="Proteomes" id="UP000241201">
    <property type="component" value="Unassembled WGS sequence"/>
</dbReference>
<dbReference type="FunFam" id="3.40.50.300:FF:000076">
    <property type="entry name" value="Replicative DNA helicase"/>
    <property type="match status" value="1"/>
</dbReference>
<accession>A0A2T3FXC8</accession>
<dbReference type="Pfam" id="PF03796">
    <property type="entry name" value="DnaB_C"/>
    <property type="match status" value="1"/>
</dbReference>
<organism evidence="15 16">
    <name type="scientific">Faecalibacillus faecis</name>
    <dbReference type="NCBI Taxonomy" id="1982628"/>
    <lineage>
        <taxon>Bacteria</taxon>
        <taxon>Bacillati</taxon>
        <taxon>Bacillota</taxon>
        <taxon>Erysipelotrichia</taxon>
        <taxon>Erysipelotrichales</taxon>
        <taxon>Coprobacillaceae</taxon>
        <taxon>Faecalibacillus</taxon>
    </lineage>
</organism>
<dbReference type="GO" id="GO:0003677">
    <property type="term" value="F:DNA binding"/>
    <property type="evidence" value="ECO:0007669"/>
    <property type="project" value="UniProtKB-UniRule"/>
</dbReference>
<proteinExistence type="inferred from homology"/>
<evidence type="ECO:0000313" key="16">
    <source>
        <dbReference type="Proteomes" id="UP000241201"/>
    </source>
</evidence>
<evidence type="ECO:0000256" key="8">
    <source>
        <dbReference type="ARBA" id="ARBA00023125"/>
    </source>
</evidence>
<dbReference type="PANTHER" id="PTHR30153:SF2">
    <property type="entry name" value="REPLICATIVE DNA HELICASE"/>
    <property type="match status" value="1"/>
</dbReference>
<dbReference type="InterPro" id="IPR027417">
    <property type="entry name" value="P-loop_NTPase"/>
</dbReference>
<dbReference type="InterPro" id="IPR007693">
    <property type="entry name" value="DNA_helicase_DnaB-like_N"/>
</dbReference>
<dbReference type="GO" id="GO:0043139">
    <property type="term" value="F:5'-3' DNA helicase activity"/>
    <property type="evidence" value="ECO:0007669"/>
    <property type="project" value="UniProtKB-EC"/>
</dbReference>
<dbReference type="Pfam" id="PF00772">
    <property type="entry name" value="DnaB"/>
    <property type="match status" value="1"/>
</dbReference>
<feature type="domain" description="SF4 helicase" evidence="13">
    <location>
        <begin position="174"/>
        <end position="444"/>
    </location>
</feature>
<evidence type="ECO:0000256" key="4">
    <source>
        <dbReference type="ARBA" id="ARBA00022741"/>
    </source>
</evidence>
<dbReference type="GO" id="GO:0005524">
    <property type="term" value="F:ATP binding"/>
    <property type="evidence" value="ECO:0007669"/>
    <property type="project" value="UniProtKB-UniRule"/>
</dbReference>
<comment type="function">
    <text evidence="12">The main replicative DNA helicase, it participates in initiation and elongation during chromosome replication. Travels ahead of the DNA replisome, separating dsDNA into templates for DNA synthesis. A processive ATP-dependent 5'-3' DNA helicase it has DNA-dependent ATPase activity.</text>
</comment>
<dbReference type="SUPFAM" id="SSF48024">
    <property type="entry name" value="N-terminal domain of DnaB helicase"/>
    <property type="match status" value="1"/>
</dbReference>
<dbReference type="GO" id="GO:0005829">
    <property type="term" value="C:cytosol"/>
    <property type="evidence" value="ECO:0007669"/>
    <property type="project" value="TreeGrafter"/>
</dbReference>